<dbReference type="GO" id="GO:0005737">
    <property type="term" value="C:cytoplasm"/>
    <property type="evidence" value="ECO:0007669"/>
    <property type="project" value="TreeGrafter"/>
</dbReference>
<accession>A0A4E0Q0P0</accession>
<organism evidence="2 3">
    <name type="scientific">Methanolobus halotolerans</name>
    <dbReference type="NCBI Taxonomy" id="2052935"/>
    <lineage>
        <taxon>Archaea</taxon>
        <taxon>Methanobacteriati</taxon>
        <taxon>Methanobacteriota</taxon>
        <taxon>Stenosarchaea group</taxon>
        <taxon>Methanomicrobia</taxon>
        <taxon>Methanosarcinales</taxon>
        <taxon>Methanosarcinaceae</taxon>
        <taxon>Methanolobus</taxon>
    </lineage>
</organism>
<dbReference type="InterPro" id="IPR027417">
    <property type="entry name" value="P-loop_NTPase"/>
</dbReference>
<dbReference type="Proteomes" id="UP000297295">
    <property type="component" value="Unassembled WGS sequence"/>
</dbReference>
<dbReference type="Pfam" id="PF02492">
    <property type="entry name" value="cobW"/>
    <property type="match status" value="1"/>
</dbReference>
<dbReference type="InterPro" id="IPR051316">
    <property type="entry name" value="Zinc-reg_GTPase_activator"/>
</dbReference>
<dbReference type="Gene3D" id="3.40.50.300">
    <property type="entry name" value="P-loop containing nucleotide triphosphate hydrolases"/>
    <property type="match status" value="1"/>
</dbReference>
<comment type="caution">
    <text evidence="2">The sequence shown here is derived from an EMBL/GenBank/DDBJ whole genome shotgun (WGS) entry which is preliminary data.</text>
</comment>
<protein>
    <submittedName>
        <fullName evidence="2">Cobalamin biosynthesis protein P47K</fullName>
    </submittedName>
</protein>
<gene>
    <name evidence="2" type="ORF">CUN85_00685</name>
</gene>
<evidence type="ECO:0000313" key="2">
    <source>
        <dbReference type="EMBL" id="TGC11596.1"/>
    </source>
</evidence>
<reference evidence="2 3" key="1">
    <citation type="submission" date="2017-11" db="EMBL/GenBank/DDBJ databases">
        <title>Isolation and Characterization of Methanogenic Archaea from Saline Meromictic Lake at Siberia.</title>
        <authorList>
            <person name="Shen Y."/>
            <person name="Huang H.-H."/>
            <person name="Lai M.-C."/>
            <person name="Chen S.-C."/>
        </authorList>
    </citation>
    <scope>NUCLEOTIDE SEQUENCE [LARGE SCALE GENOMIC DNA]</scope>
    <source>
        <strain evidence="2 3">SY-01</strain>
    </source>
</reference>
<dbReference type="InterPro" id="IPR003495">
    <property type="entry name" value="CobW/HypB/UreG_nucleotide-bd"/>
</dbReference>
<dbReference type="SUPFAM" id="SSF52540">
    <property type="entry name" value="P-loop containing nucleoside triphosphate hydrolases"/>
    <property type="match status" value="1"/>
</dbReference>
<evidence type="ECO:0000259" key="1">
    <source>
        <dbReference type="Pfam" id="PF02492"/>
    </source>
</evidence>
<dbReference type="PANTHER" id="PTHR13748">
    <property type="entry name" value="COBW-RELATED"/>
    <property type="match status" value="1"/>
</dbReference>
<dbReference type="AlphaFoldDB" id="A0A4E0Q0P0"/>
<keyword evidence="3" id="KW-1185">Reference proteome</keyword>
<name>A0A4E0Q0P0_9EURY</name>
<dbReference type="OrthoDB" id="359387at2157"/>
<evidence type="ECO:0000313" key="3">
    <source>
        <dbReference type="Proteomes" id="UP000297295"/>
    </source>
</evidence>
<dbReference type="EMBL" id="PGGK01000001">
    <property type="protein sequence ID" value="TGC11596.1"/>
    <property type="molecule type" value="Genomic_DNA"/>
</dbReference>
<feature type="domain" description="CobW/HypB/UreG nucleotide-binding" evidence="1">
    <location>
        <begin position="3"/>
        <end position="178"/>
    </location>
</feature>
<sequence>MKVLVIGGFLGSGKTSTILRLGREFSNAGKKVAIIVNEIGEVGIDGDVISKYGLQTTELTSGCICCSLKVNMKTTITLLAKDYAPDILLIEPTGIAFPQLIKNEINLMNLSDVSVQPLVTLIDGSRFKQLMKEVKNFAMRQIIDAEILGINKLDLVEEIRIPIIEASVQQLNPKAKVILLSAAYEDEHWHNFVRITLGEEADELIRDVENIELKTTNPEIQVLDKDTGLPIEATMNSIEASGITSYATEYTIDNIDTDSARSVALDIMEGIKSEVMKHSPEFVGHIKLFAESGTDTIKVNLTAYDKDVTVEVFESNNTKVPRLKILSAVSNIGHDDLVDIVQDTIEGKLSVKDIDFTHKISGHAHEKDH</sequence>
<proteinExistence type="predicted"/>
<dbReference type="PANTHER" id="PTHR13748:SF62">
    <property type="entry name" value="COBW DOMAIN-CONTAINING PROTEIN"/>
    <property type="match status" value="1"/>
</dbReference>